<evidence type="ECO:0000256" key="2">
    <source>
        <dbReference type="ARBA" id="ARBA00006780"/>
    </source>
</evidence>
<keyword evidence="7" id="KW-0472">Membrane</keyword>
<evidence type="ECO:0000256" key="7">
    <source>
        <dbReference type="ARBA" id="ARBA00023136"/>
    </source>
</evidence>
<evidence type="ECO:0000256" key="9">
    <source>
        <dbReference type="ARBA" id="ARBA00025413"/>
    </source>
</evidence>
<evidence type="ECO:0000256" key="8">
    <source>
        <dbReference type="ARBA" id="ARBA00023186"/>
    </source>
</evidence>
<accession>A0A067QA38</accession>
<keyword evidence="6" id="KW-0496">Mitochondrion</keyword>
<comment type="subcellular location">
    <subcellularLocation>
        <location evidence="1">Mitochondrion inner membrane</location>
        <topology evidence="1">Single-pass membrane protein</topology>
    </subcellularLocation>
</comment>
<feature type="region of interest" description="Disordered" evidence="10">
    <location>
        <begin position="58"/>
        <end position="85"/>
    </location>
</feature>
<organism evidence="11 12">
    <name type="scientific">Jaapia argillacea MUCL 33604</name>
    <dbReference type="NCBI Taxonomy" id="933084"/>
    <lineage>
        <taxon>Eukaryota</taxon>
        <taxon>Fungi</taxon>
        <taxon>Dikarya</taxon>
        <taxon>Basidiomycota</taxon>
        <taxon>Agaricomycotina</taxon>
        <taxon>Agaricomycetes</taxon>
        <taxon>Agaricomycetidae</taxon>
        <taxon>Jaapiales</taxon>
        <taxon>Jaapiaceae</taxon>
        <taxon>Jaapia</taxon>
    </lineage>
</organism>
<dbReference type="Pfam" id="PF07960">
    <property type="entry name" value="CBP4"/>
    <property type="match status" value="1"/>
</dbReference>
<dbReference type="InParanoid" id="A0A067QA38"/>
<keyword evidence="4" id="KW-0999">Mitochondrion inner membrane</keyword>
<evidence type="ECO:0000256" key="4">
    <source>
        <dbReference type="ARBA" id="ARBA00022792"/>
    </source>
</evidence>
<name>A0A067QA38_9AGAM</name>
<evidence type="ECO:0000256" key="5">
    <source>
        <dbReference type="ARBA" id="ARBA00022989"/>
    </source>
</evidence>
<evidence type="ECO:0000256" key="3">
    <source>
        <dbReference type="ARBA" id="ARBA00022692"/>
    </source>
</evidence>
<dbReference type="Proteomes" id="UP000027265">
    <property type="component" value="Unassembled WGS sequence"/>
</dbReference>
<dbReference type="STRING" id="933084.A0A067QA38"/>
<dbReference type="EMBL" id="KL197715">
    <property type="protein sequence ID" value="KDQ59421.1"/>
    <property type="molecule type" value="Genomic_DNA"/>
</dbReference>
<evidence type="ECO:0000313" key="12">
    <source>
        <dbReference type="Proteomes" id="UP000027265"/>
    </source>
</evidence>
<dbReference type="InterPro" id="IPR012420">
    <property type="entry name" value="Cbp4"/>
</dbReference>
<sequence>MSQRFPWVKITSTTVGLMAAGYLLMKTTVPTDKELYDAMSPDIQRKVDAMRAARLARESATRRQVEAQANDPDSEKPVWAHSRKS</sequence>
<evidence type="ECO:0008006" key="13">
    <source>
        <dbReference type="Google" id="ProtNLM"/>
    </source>
</evidence>
<comment type="function">
    <text evidence="9">Essential for the assembly of ubiquinol-cytochrome c reductase. It has a direct effect on the correct occurrence of the Rieske protein, core 4, core 5 and apocytochrome b.</text>
</comment>
<keyword evidence="3" id="KW-0812">Transmembrane</keyword>
<keyword evidence="5" id="KW-1133">Transmembrane helix</keyword>
<evidence type="ECO:0000313" key="11">
    <source>
        <dbReference type="EMBL" id="KDQ59421.1"/>
    </source>
</evidence>
<comment type="similarity">
    <text evidence="2">Belongs to the CBP4 family.</text>
</comment>
<keyword evidence="12" id="KW-1185">Reference proteome</keyword>
<reference evidence="12" key="1">
    <citation type="journal article" date="2014" name="Proc. Natl. Acad. Sci. U.S.A.">
        <title>Extensive sampling of basidiomycete genomes demonstrates inadequacy of the white-rot/brown-rot paradigm for wood decay fungi.</title>
        <authorList>
            <person name="Riley R."/>
            <person name="Salamov A.A."/>
            <person name="Brown D.W."/>
            <person name="Nagy L.G."/>
            <person name="Floudas D."/>
            <person name="Held B.W."/>
            <person name="Levasseur A."/>
            <person name="Lombard V."/>
            <person name="Morin E."/>
            <person name="Otillar R."/>
            <person name="Lindquist E.A."/>
            <person name="Sun H."/>
            <person name="LaButti K.M."/>
            <person name="Schmutz J."/>
            <person name="Jabbour D."/>
            <person name="Luo H."/>
            <person name="Baker S.E."/>
            <person name="Pisabarro A.G."/>
            <person name="Walton J.D."/>
            <person name="Blanchette R.A."/>
            <person name="Henrissat B."/>
            <person name="Martin F."/>
            <person name="Cullen D."/>
            <person name="Hibbett D.S."/>
            <person name="Grigoriev I.V."/>
        </authorList>
    </citation>
    <scope>NUCLEOTIDE SEQUENCE [LARGE SCALE GENOMIC DNA]</scope>
    <source>
        <strain evidence="12">MUCL 33604</strain>
    </source>
</reference>
<gene>
    <name evidence="11" type="ORF">JAAARDRAFT_32979</name>
</gene>
<evidence type="ECO:0000256" key="1">
    <source>
        <dbReference type="ARBA" id="ARBA00004434"/>
    </source>
</evidence>
<dbReference type="OrthoDB" id="5576752at2759"/>
<evidence type="ECO:0000256" key="6">
    <source>
        <dbReference type="ARBA" id="ARBA00023128"/>
    </source>
</evidence>
<dbReference type="GO" id="GO:0005743">
    <property type="term" value="C:mitochondrial inner membrane"/>
    <property type="evidence" value="ECO:0007669"/>
    <property type="project" value="UniProtKB-SubCell"/>
</dbReference>
<evidence type="ECO:0000256" key="10">
    <source>
        <dbReference type="SAM" id="MobiDB-lite"/>
    </source>
</evidence>
<protein>
    <recommendedName>
        <fullName evidence="13">Cytochrome b mRNA-processing protein 4</fullName>
    </recommendedName>
</protein>
<dbReference type="HOGENOM" id="CLU_180253_0_0_1"/>
<dbReference type="AlphaFoldDB" id="A0A067QA38"/>
<keyword evidence="8" id="KW-0143">Chaperone</keyword>
<proteinExistence type="inferred from homology"/>